<dbReference type="EMBL" id="JAIKTS010000004">
    <property type="protein sequence ID" value="MCL7715538.1"/>
    <property type="molecule type" value="Genomic_DNA"/>
</dbReference>
<evidence type="ECO:0000256" key="6">
    <source>
        <dbReference type="SAM" id="MobiDB-lite"/>
    </source>
</evidence>
<comment type="similarity">
    <text evidence="1 5">Belongs to the peptidase S41A family.</text>
</comment>
<evidence type="ECO:0000313" key="9">
    <source>
        <dbReference type="EMBL" id="MCL7715538.1"/>
    </source>
</evidence>
<dbReference type="PROSITE" id="PS50106">
    <property type="entry name" value="PDZ"/>
    <property type="match status" value="1"/>
</dbReference>
<evidence type="ECO:0000256" key="3">
    <source>
        <dbReference type="ARBA" id="ARBA00022801"/>
    </source>
</evidence>
<evidence type="ECO:0000256" key="2">
    <source>
        <dbReference type="ARBA" id="ARBA00022670"/>
    </source>
</evidence>
<keyword evidence="10" id="KW-1185">Reference proteome</keyword>
<gene>
    <name evidence="9" type="ORF">K5L01_12885</name>
</gene>
<feature type="signal peptide" evidence="7">
    <location>
        <begin position="1"/>
        <end position="21"/>
    </location>
</feature>
<dbReference type="NCBIfam" id="TIGR00225">
    <property type="entry name" value="prc"/>
    <property type="match status" value="1"/>
</dbReference>
<keyword evidence="3 5" id="KW-0378">Hydrolase</keyword>
<dbReference type="SUPFAM" id="SSF52096">
    <property type="entry name" value="ClpP/crotonase"/>
    <property type="match status" value="1"/>
</dbReference>
<dbReference type="InterPro" id="IPR041489">
    <property type="entry name" value="PDZ_6"/>
</dbReference>
<evidence type="ECO:0000259" key="8">
    <source>
        <dbReference type="PROSITE" id="PS50106"/>
    </source>
</evidence>
<feature type="compositionally biased region" description="Low complexity" evidence="6">
    <location>
        <begin position="459"/>
        <end position="468"/>
    </location>
</feature>
<feature type="region of interest" description="Disordered" evidence="6">
    <location>
        <begin position="424"/>
        <end position="468"/>
    </location>
</feature>
<keyword evidence="2 5" id="KW-0645">Protease</keyword>
<dbReference type="RefSeq" id="WP_250064958.1">
    <property type="nucleotide sequence ID" value="NZ_JAIKTS010000004.1"/>
</dbReference>
<dbReference type="Gene3D" id="2.30.42.10">
    <property type="match status" value="1"/>
</dbReference>
<dbReference type="PANTHER" id="PTHR32060:SF30">
    <property type="entry name" value="CARBOXY-TERMINAL PROCESSING PROTEASE CTPA"/>
    <property type="match status" value="1"/>
</dbReference>
<dbReference type="CDD" id="cd07560">
    <property type="entry name" value="Peptidase_S41_CPP"/>
    <property type="match status" value="1"/>
</dbReference>
<accession>A0ABT0SJP0</accession>
<dbReference type="CDD" id="cd06782">
    <property type="entry name" value="cpPDZ_CPP-like"/>
    <property type="match status" value="1"/>
</dbReference>
<dbReference type="InterPro" id="IPR001478">
    <property type="entry name" value="PDZ"/>
</dbReference>
<dbReference type="Gene3D" id="3.30.750.44">
    <property type="match status" value="1"/>
</dbReference>
<dbReference type="InterPro" id="IPR036034">
    <property type="entry name" value="PDZ_sf"/>
</dbReference>
<dbReference type="Gene3D" id="3.90.226.10">
    <property type="entry name" value="2-enoyl-CoA Hydratase, Chain A, domain 1"/>
    <property type="match status" value="1"/>
</dbReference>
<dbReference type="InterPro" id="IPR005151">
    <property type="entry name" value="Tail-specific_protease"/>
</dbReference>
<proteinExistence type="inferred from homology"/>
<dbReference type="Proteomes" id="UP001431235">
    <property type="component" value="Unassembled WGS sequence"/>
</dbReference>
<feature type="domain" description="PDZ" evidence="8">
    <location>
        <begin position="96"/>
        <end position="177"/>
    </location>
</feature>
<keyword evidence="7" id="KW-0732">Signal</keyword>
<dbReference type="SMART" id="SM00245">
    <property type="entry name" value="TSPc"/>
    <property type="match status" value="1"/>
</dbReference>
<dbReference type="PANTHER" id="PTHR32060">
    <property type="entry name" value="TAIL-SPECIFIC PROTEASE"/>
    <property type="match status" value="1"/>
</dbReference>
<dbReference type="Pfam" id="PF03572">
    <property type="entry name" value="Peptidase_S41"/>
    <property type="match status" value="1"/>
</dbReference>
<dbReference type="InterPro" id="IPR004447">
    <property type="entry name" value="Peptidase_S41A"/>
</dbReference>
<evidence type="ECO:0000256" key="4">
    <source>
        <dbReference type="ARBA" id="ARBA00022825"/>
    </source>
</evidence>
<dbReference type="InterPro" id="IPR029045">
    <property type="entry name" value="ClpP/crotonase-like_dom_sf"/>
</dbReference>
<dbReference type="SMART" id="SM00228">
    <property type="entry name" value="PDZ"/>
    <property type="match status" value="1"/>
</dbReference>
<evidence type="ECO:0000313" key="10">
    <source>
        <dbReference type="Proteomes" id="UP001431235"/>
    </source>
</evidence>
<reference evidence="9 10" key="1">
    <citation type="submission" date="2021-08" db="EMBL/GenBank/DDBJ databases">
        <title>Novel members of of the genus Stenotrophomonas from differernt environment.</title>
        <authorList>
            <person name="Deng Y."/>
        </authorList>
    </citation>
    <scope>NUCLEOTIDE SEQUENCE [LARGE SCALE GENOMIC DNA]</scope>
    <source>
        <strain evidence="9 10">CPCC 101365</strain>
    </source>
</reference>
<evidence type="ECO:0000256" key="1">
    <source>
        <dbReference type="ARBA" id="ARBA00009179"/>
    </source>
</evidence>
<sequence>MRVAGLVLALLSALSPAIGFAQSTAETARKAQDPTSKESATSRVPLEDIRRFVAVYNAVRAAYVDPVDDKKLMHAAVRGLLLDLDPHSTYFDKQDAEAFDEQATGAYEGIGVELLQQQDNTLKVVSPIDDTPAARAGLRAGDLIVAIDGKPIATIEAMEPLRGPAGSEVVLTIQRDREPPFDVTVTRETIRITSVRSKLLEPGYGYVRISTFQADTGADFQKHVGELQAQAGGKLKGLVLDLRSNPGGLLTAAVQVADDLLEKGVIVSTRGRISVSDARFEATPGDLMRGAPVVVIVDAGSASASEVLAGALHDNHRARIVGSRTFGKGSVQTVLPLDNGDSVKLTTARYYTPSGRSIQATGIVPDVELTPDPANADKDRPAALADFSEAKLPGHLRGDDEATTAAAGVVLPGDGPVQAALRELKQPGSAVPAVKAAPTAPEPVPDVDVDEAAPPHPQVPAAAADTDS</sequence>
<organism evidence="9 10">
    <name type="scientific">Stenotrophomonas mori</name>
    <dbReference type="NCBI Taxonomy" id="2871096"/>
    <lineage>
        <taxon>Bacteria</taxon>
        <taxon>Pseudomonadati</taxon>
        <taxon>Pseudomonadota</taxon>
        <taxon>Gammaproteobacteria</taxon>
        <taxon>Lysobacterales</taxon>
        <taxon>Lysobacteraceae</taxon>
        <taxon>Stenotrophomonas</taxon>
    </lineage>
</organism>
<dbReference type="InterPro" id="IPR055210">
    <property type="entry name" value="CtpA/B_N"/>
</dbReference>
<dbReference type="Pfam" id="PF17820">
    <property type="entry name" value="PDZ_6"/>
    <property type="match status" value="1"/>
</dbReference>
<feature type="compositionally biased region" description="Low complexity" evidence="6">
    <location>
        <begin position="430"/>
        <end position="439"/>
    </location>
</feature>
<comment type="caution">
    <text evidence="9">The sequence shown here is derived from an EMBL/GenBank/DDBJ whole genome shotgun (WGS) entry which is preliminary data.</text>
</comment>
<feature type="chain" id="PRO_5045208253" evidence="7">
    <location>
        <begin position="22"/>
        <end position="468"/>
    </location>
</feature>
<protein>
    <submittedName>
        <fullName evidence="9">S41 family peptidase</fullName>
    </submittedName>
</protein>
<name>A0ABT0SJP0_9GAMM</name>
<dbReference type="Pfam" id="PF22694">
    <property type="entry name" value="CtpB_N-like"/>
    <property type="match status" value="1"/>
</dbReference>
<dbReference type="SUPFAM" id="SSF50156">
    <property type="entry name" value="PDZ domain-like"/>
    <property type="match status" value="1"/>
</dbReference>
<keyword evidence="4 5" id="KW-0720">Serine protease</keyword>
<evidence type="ECO:0000256" key="5">
    <source>
        <dbReference type="RuleBase" id="RU004404"/>
    </source>
</evidence>
<evidence type="ECO:0000256" key="7">
    <source>
        <dbReference type="SAM" id="SignalP"/>
    </source>
</evidence>